<dbReference type="EMBL" id="LJCR01001107">
    <property type="protein sequence ID" value="KPV51030.1"/>
    <property type="molecule type" value="Genomic_DNA"/>
</dbReference>
<evidence type="ECO:0000313" key="3">
    <source>
        <dbReference type="Proteomes" id="UP000050509"/>
    </source>
</evidence>
<dbReference type="Pfam" id="PF26621">
    <property type="entry name" value="DUF8198"/>
    <property type="match status" value="1"/>
</dbReference>
<dbReference type="InterPro" id="IPR058511">
    <property type="entry name" value="DUF8198"/>
</dbReference>
<dbReference type="NCBIfam" id="NF047641">
    <property type="entry name" value="FFLEE_fam"/>
    <property type="match status" value="1"/>
</dbReference>
<dbReference type="InterPro" id="IPR058063">
    <property type="entry name" value="FFLEE_fam"/>
</dbReference>
<proteinExistence type="predicted"/>
<sequence>MATLQEMKTVLQAFQSRRLRRDHADLAAEQQYHDIGEFFFEEMYGPRDFAARDEQARRLQQFTHIAPGLNVGDVQNVLELIDLTNKLDEAVANALVAMDAPLDFDEEIYERAYAEADNYDERVRQIELVRHSLYNVYRMAKRPLIGGVLKSTQGLAQTVGMADIHRFLRTGFVAIQSVRDIHRFVETVCVREQDRLDRIYGM</sequence>
<evidence type="ECO:0000313" key="2">
    <source>
        <dbReference type="EMBL" id="KPV51030.1"/>
    </source>
</evidence>
<feature type="domain" description="DUF8198" evidence="1">
    <location>
        <begin position="4"/>
        <end position="200"/>
    </location>
</feature>
<keyword evidence="3" id="KW-1185">Reference proteome</keyword>
<reference evidence="2 3" key="1">
    <citation type="submission" date="2015-09" db="EMBL/GenBank/DDBJ databases">
        <title>Draft genome sequence of Kouleothrix aurantiaca JCM 19913.</title>
        <authorList>
            <person name="Hemp J."/>
        </authorList>
    </citation>
    <scope>NUCLEOTIDE SEQUENCE [LARGE SCALE GENOMIC DNA]</scope>
    <source>
        <strain evidence="2 3">COM-B</strain>
    </source>
</reference>
<organism evidence="2 3">
    <name type="scientific">Kouleothrix aurantiaca</name>
    <dbReference type="NCBI Taxonomy" id="186479"/>
    <lineage>
        <taxon>Bacteria</taxon>
        <taxon>Bacillati</taxon>
        <taxon>Chloroflexota</taxon>
        <taxon>Chloroflexia</taxon>
        <taxon>Chloroflexales</taxon>
        <taxon>Roseiflexineae</taxon>
        <taxon>Roseiflexaceae</taxon>
        <taxon>Kouleothrix</taxon>
    </lineage>
</organism>
<evidence type="ECO:0000259" key="1">
    <source>
        <dbReference type="Pfam" id="PF26621"/>
    </source>
</evidence>
<name>A0A0P9H9W4_9CHLR</name>
<accession>A0A0P9H9W4</accession>
<gene>
    <name evidence="2" type="ORF">SE17_23565</name>
</gene>
<comment type="caution">
    <text evidence="2">The sequence shown here is derived from an EMBL/GenBank/DDBJ whole genome shotgun (WGS) entry which is preliminary data.</text>
</comment>
<dbReference type="AlphaFoldDB" id="A0A0P9H9W4"/>
<protein>
    <recommendedName>
        <fullName evidence="1">DUF8198 domain-containing protein</fullName>
    </recommendedName>
</protein>
<dbReference type="Proteomes" id="UP000050509">
    <property type="component" value="Unassembled WGS sequence"/>
</dbReference>